<evidence type="ECO:0000256" key="1">
    <source>
        <dbReference type="ARBA" id="ARBA00022723"/>
    </source>
</evidence>
<keyword evidence="2 4" id="KW-0863">Zinc-finger</keyword>
<feature type="region of interest" description="Disordered" evidence="5">
    <location>
        <begin position="65"/>
        <end position="106"/>
    </location>
</feature>
<dbReference type="PANTHER" id="PTHR46858">
    <property type="entry name" value="OS05G0521000 PROTEIN"/>
    <property type="match status" value="1"/>
</dbReference>
<feature type="domain" description="RING-type" evidence="6">
    <location>
        <begin position="116"/>
        <end position="153"/>
    </location>
</feature>
<keyword evidence="8" id="KW-1185">Reference proteome</keyword>
<keyword evidence="3" id="KW-0862">Zinc</keyword>
<evidence type="ECO:0000313" key="8">
    <source>
        <dbReference type="Proteomes" id="UP001283361"/>
    </source>
</evidence>
<evidence type="ECO:0000256" key="3">
    <source>
        <dbReference type="ARBA" id="ARBA00022833"/>
    </source>
</evidence>
<accession>A0AAE0ZJ25</accession>
<reference evidence="7" key="1">
    <citation type="journal article" date="2023" name="G3 (Bethesda)">
        <title>A reference genome for the long-term kleptoplast-retaining sea slug Elysia crispata morphotype clarki.</title>
        <authorList>
            <person name="Eastman K.E."/>
            <person name="Pendleton A.L."/>
            <person name="Shaikh M.A."/>
            <person name="Suttiyut T."/>
            <person name="Ogas R."/>
            <person name="Tomko P."/>
            <person name="Gavelis G."/>
            <person name="Widhalm J.R."/>
            <person name="Wisecaver J.H."/>
        </authorList>
    </citation>
    <scope>NUCLEOTIDE SEQUENCE</scope>
    <source>
        <strain evidence="7">ECLA1</strain>
    </source>
</reference>
<comment type="caution">
    <text evidence="7">The sequence shown here is derived from an EMBL/GenBank/DDBJ whole genome shotgun (WGS) entry which is preliminary data.</text>
</comment>
<dbReference type="GO" id="GO:0016567">
    <property type="term" value="P:protein ubiquitination"/>
    <property type="evidence" value="ECO:0007669"/>
    <property type="project" value="TreeGrafter"/>
</dbReference>
<evidence type="ECO:0000256" key="4">
    <source>
        <dbReference type="PROSITE-ProRule" id="PRU00175"/>
    </source>
</evidence>
<dbReference type="EMBL" id="JAWDGP010003869">
    <property type="protein sequence ID" value="KAK3770047.1"/>
    <property type="molecule type" value="Genomic_DNA"/>
</dbReference>
<evidence type="ECO:0000259" key="6">
    <source>
        <dbReference type="PROSITE" id="PS50089"/>
    </source>
</evidence>
<gene>
    <name evidence="7" type="ORF">RRG08_043205</name>
</gene>
<evidence type="ECO:0000256" key="5">
    <source>
        <dbReference type="SAM" id="MobiDB-lite"/>
    </source>
</evidence>
<keyword evidence="1" id="KW-0479">Metal-binding</keyword>
<dbReference type="InterPro" id="IPR001841">
    <property type="entry name" value="Znf_RING"/>
</dbReference>
<sequence length="165" mass="18700">MDKTRCGCEKIINEKDHVIEEHKEVIEQHVGALEHKDVQLEMKDREVEDLQRHIRSLMAELDRRRPGLTFSDDEEESSAASSDSEQRCSSMSRSSSSPSDSDSEVSSPDEFPVASCKVCLVKPSQIVFLPCKHLCCCERCAARLHGKNCPICREQNLGYEKVYVI</sequence>
<evidence type="ECO:0000313" key="7">
    <source>
        <dbReference type="EMBL" id="KAK3770047.1"/>
    </source>
</evidence>
<dbReference type="Proteomes" id="UP001283361">
    <property type="component" value="Unassembled WGS sequence"/>
</dbReference>
<proteinExistence type="predicted"/>
<dbReference type="PROSITE" id="PS50089">
    <property type="entry name" value="ZF_RING_2"/>
    <property type="match status" value="1"/>
</dbReference>
<feature type="compositionally biased region" description="Low complexity" evidence="5">
    <location>
        <begin position="78"/>
        <end position="106"/>
    </location>
</feature>
<dbReference type="SUPFAM" id="SSF57850">
    <property type="entry name" value="RING/U-box"/>
    <property type="match status" value="1"/>
</dbReference>
<dbReference type="GO" id="GO:0008270">
    <property type="term" value="F:zinc ion binding"/>
    <property type="evidence" value="ECO:0007669"/>
    <property type="project" value="UniProtKB-KW"/>
</dbReference>
<dbReference type="PANTHER" id="PTHR46858:SF5">
    <property type="entry name" value="E3 UBIQUITIN-PROTEIN LIGASE APD1-RELATED"/>
    <property type="match status" value="1"/>
</dbReference>
<name>A0AAE0ZJ25_9GAST</name>
<dbReference type="GO" id="GO:0061630">
    <property type="term" value="F:ubiquitin protein ligase activity"/>
    <property type="evidence" value="ECO:0007669"/>
    <property type="project" value="TreeGrafter"/>
</dbReference>
<dbReference type="Pfam" id="PF13920">
    <property type="entry name" value="zf-C3HC4_3"/>
    <property type="match status" value="1"/>
</dbReference>
<dbReference type="Gene3D" id="3.30.40.10">
    <property type="entry name" value="Zinc/RING finger domain, C3HC4 (zinc finger)"/>
    <property type="match status" value="1"/>
</dbReference>
<protein>
    <recommendedName>
        <fullName evidence="6">RING-type domain-containing protein</fullName>
    </recommendedName>
</protein>
<dbReference type="InterPro" id="IPR013083">
    <property type="entry name" value="Znf_RING/FYVE/PHD"/>
</dbReference>
<dbReference type="AlphaFoldDB" id="A0AAE0ZJ25"/>
<evidence type="ECO:0000256" key="2">
    <source>
        <dbReference type="ARBA" id="ARBA00022771"/>
    </source>
</evidence>
<organism evidence="7 8">
    <name type="scientific">Elysia crispata</name>
    <name type="common">lettuce slug</name>
    <dbReference type="NCBI Taxonomy" id="231223"/>
    <lineage>
        <taxon>Eukaryota</taxon>
        <taxon>Metazoa</taxon>
        <taxon>Spiralia</taxon>
        <taxon>Lophotrochozoa</taxon>
        <taxon>Mollusca</taxon>
        <taxon>Gastropoda</taxon>
        <taxon>Heterobranchia</taxon>
        <taxon>Euthyneura</taxon>
        <taxon>Panpulmonata</taxon>
        <taxon>Sacoglossa</taxon>
        <taxon>Placobranchoidea</taxon>
        <taxon>Plakobranchidae</taxon>
        <taxon>Elysia</taxon>
    </lineage>
</organism>